<dbReference type="InterPro" id="IPR009044">
    <property type="entry name" value="ssDNA-bd_transcriptional_reg"/>
</dbReference>
<dbReference type="InterPro" id="IPR045125">
    <property type="entry name" value="Sub1/Tcp4-like"/>
</dbReference>
<proteinExistence type="predicted"/>
<dbReference type="GO" id="GO:0003677">
    <property type="term" value="F:DNA binding"/>
    <property type="evidence" value="ECO:0007669"/>
    <property type="project" value="InterPro"/>
</dbReference>
<organism evidence="2 3">
    <name type="scientific">Sciurus carolinensis</name>
    <name type="common">Eastern gray squirrel</name>
    <dbReference type="NCBI Taxonomy" id="30640"/>
    <lineage>
        <taxon>Eukaryota</taxon>
        <taxon>Metazoa</taxon>
        <taxon>Chordata</taxon>
        <taxon>Craniata</taxon>
        <taxon>Vertebrata</taxon>
        <taxon>Euteleostomi</taxon>
        <taxon>Mammalia</taxon>
        <taxon>Eutheria</taxon>
        <taxon>Euarchontoglires</taxon>
        <taxon>Glires</taxon>
        <taxon>Rodentia</taxon>
        <taxon>Sciuromorpha</taxon>
        <taxon>Sciuridae</taxon>
        <taxon>Sciurinae</taxon>
        <taxon>Sciurini</taxon>
        <taxon>Sciurus</taxon>
    </lineage>
</organism>
<reference evidence="2" key="1">
    <citation type="submission" date="2020-03" db="EMBL/GenBank/DDBJ databases">
        <title>Studies in the Genomics of Life Span.</title>
        <authorList>
            <person name="Glass D."/>
        </authorList>
    </citation>
    <scope>NUCLEOTIDE SEQUENCE</scope>
    <source>
        <strain evidence="2">SUZIE</strain>
        <tissue evidence="2">Muscle</tissue>
    </source>
</reference>
<accession>A0AA41NCZ5</accession>
<evidence type="ECO:0000313" key="3">
    <source>
        <dbReference type="Proteomes" id="UP001166674"/>
    </source>
</evidence>
<protein>
    <submittedName>
        <fullName evidence="2">Activated RNA polymerase II transcriptional coactivator p15</fullName>
    </submittedName>
</protein>
<dbReference type="AlphaFoldDB" id="A0AA41NCZ5"/>
<evidence type="ECO:0000313" key="2">
    <source>
        <dbReference type="EMBL" id="MBZ3888097.1"/>
    </source>
</evidence>
<dbReference type="EMBL" id="JAATJV010421326">
    <property type="protein sequence ID" value="MBZ3888097.1"/>
    <property type="molecule type" value="Genomic_DNA"/>
</dbReference>
<dbReference type="GO" id="GO:0060261">
    <property type="term" value="P:positive regulation of transcription initiation by RNA polymerase II"/>
    <property type="evidence" value="ECO:0007669"/>
    <property type="project" value="InterPro"/>
</dbReference>
<comment type="caution">
    <text evidence="2">The sequence shown here is derived from an EMBL/GenBank/DDBJ whole genome shotgun (WGS) entry which is preliminary data.</text>
</comment>
<feature type="region of interest" description="Disordered" evidence="1">
    <location>
        <begin position="1"/>
        <end position="67"/>
    </location>
</feature>
<evidence type="ECO:0000256" key="1">
    <source>
        <dbReference type="SAM" id="MobiDB-lite"/>
    </source>
</evidence>
<feature type="compositionally biased region" description="Basic and acidic residues" evidence="1">
    <location>
        <begin position="31"/>
        <end position="44"/>
    </location>
</feature>
<sequence>MPKSKEIVSSNSSGSDSDSEVEKKLKRKKQIAPEKPVKKQKTGETSRALSSAKQSSSSRDDNTFHIGKMRYISIRDSKGKVLADIREYWIDPEG</sequence>
<dbReference type="Gene3D" id="2.30.31.10">
    <property type="entry name" value="Transcriptional Coactivator Pc4, Chain A"/>
    <property type="match status" value="1"/>
</dbReference>
<keyword evidence="3" id="KW-1185">Reference proteome</keyword>
<feature type="compositionally biased region" description="Low complexity" evidence="1">
    <location>
        <begin position="46"/>
        <end position="57"/>
    </location>
</feature>
<dbReference type="PANTHER" id="PTHR13215">
    <property type="entry name" value="RNA POLYMERASE II TRANSCRIPTIONAL COACTIVATOR"/>
    <property type="match status" value="1"/>
</dbReference>
<dbReference type="Proteomes" id="UP001166674">
    <property type="component" value="Unassembled WGS sequence"/>
</dbReference>
<name>A0AA41NCZ5_SCICA</name>
<dbReference type="GO" id="GO:0003713">
    <property type="term" value="F:transcription coactivator activity"/>
    <property type="evidence" value="ECO:0007669"/>
    <property type="project" value="InterPro"/>
</dbReference>
<gene>
    <name evidence="2" type="ORF">SUZIE_196250</name>
</gene>